<evidence type="ECO:0000313" key="1">
    <source>
        <dbReference type="EMBL" id="MBY5957800.1"/>
    </source>
</evidence>
<protein>
    <recommendedName>
        <fullName evidence="3">Addiction module component, TIGR02574 family</fullName>
    </recommendedName>
</protein>
<dbReference type="RefSeq" id="WP_222579321.1">
    <property type="nucleotide sequence ID" value="NZ_JAHVHU010000006.1"/>
</dbReference>
<proteinExistence type="predicted"/>
<organism evidence="1 2">
    <name type="scientific">Membranihabitans marinus</name>
    <dbReference type="NCBI Taxonomy" id="1227546"/>
    <lineage>
        <taxon>Bacteria</taxon>
        <taxon>Pseudomonadati</taxon>
        <taxon>Bacteroidota</taxon>
        <taxon>Saprospiria</taxon>
        <taxon>Saprospirales</taxon>
        <taxon>Saprospiraceae</taxon>
        <taxon>Membranihabitans</taxon>
    </lineage>
</organism>
<comment type="caution">
    <text evidence="1">The sequence shown here is derived from an EMBL/GenBank/DDBJ whole genome shotgun (WGS) entry which is preliminary data.</text>
</comment>
<dbReference type="Proteomes" id="UP000753961">
    <property type="component" value="Unassembled WGS sequence"/>
</dbReference>
<dbReference type="EMBL" id="JAHVHU010000006">
    <property type="protein sequence ID" value="MBY5957800.1"/>
    <property type="molecule type" value="Genomic_DNA"/>
</dbReference>
<evidence type="ECO:0008006" key="3">
    <source>
        <dbReference type="Google" id="ProtNLM"/>
    </source>
</evidence>
<accession>A0A953HSW8</accession>
<dbReference type="AlphaFoldDB" id="A0A953HSW8"/>
<gene>
    <name evidence="1" type="ORF">KUV50_06645</name>
</gene>
<keyword evidence="2" id="KW-1185">Reference proteome</keyword>
<sequence length="86" mass="10112">MEANENINISVSVLKNHLIDKLKEVNDENILEDVLAFIEFEVSSDKNVHLSPDQISRIEESRKQIQSGKYLTQEEVEQRMKEWIKK</sequence>
<reference evidence="1" key="1">
    <citation type="submission" date="2021-06" db="EMBL/GenBank/DDBJ databases">
        <title>44 bacteria genomes isolated from Dapeng, Shenzhen.</title>
        <authorList>
            <person name="Zheng W."/>
            <person name="Yu S."/>
            <person name="Huang Y."/>
        </authorList>
    </citation>
    <scope>NUCLEOTIDE SEQUENCE</scope>
    <source>
        <strain evidence="1">DP5N28-2</strain>
    </source>
</reference>
<evidence type="ECO:0000313" key="2">
    <source>
        <dbReference type="Proteomes" id="UP000753961"/>
    </source>
</evidence>
<name>A0A953HSW8_9BACT</name>